<proteinExistence type="predicted"/>
<dbReference type="EMBL" id="MQVM01000001">
    <property type="protein sequence ID" value="ONH77709.1"/>
    <property type="molecule type" value="Genomic_DNA"/>
</dbReference>
<sequence length="56" mass="6328">MSYNIDGDINYGTVLPCEIQTKFLSTCPQYSHTKNLALSKKLFLCMEVLKIENTGI</sequence>
<comment type="caution">
    <text evidence="1">The sequence shown here is derived from an EMBL/GenBank/DDBJ whole genome shotgun (WGS) entry which is preliminary data.</text>
</comment>
<organism evidence="1 2">
    <name type="scientific">Pichia kudriavzevii</name>
    <name type="common">Yeast</name>
    <name type="synonym">Issatchenkia orientalis</name>
    <dbReference type="NCBI Taxonomy" id="4909"/>
    <lineage>
        <taxon>Eukaryota</taxon>
        <taxon>Fungi</taxon>
        <taxon>Dikarya</taxon>
        <taxon>Ascomycota</taxon>
        <taxon>Saccharomycotina</taxon>
        <taxon>Pichiomycetes</taxon>
        <taxon>Pichiales</taxon>
        <taxon>Pichiaceae</taxon>
        <taxon>Pichia</taxon>
    </lineage>
</organism>
<evidence type="ECO:0000313" key="2">
    <source>
        <dbReference type="Proteomes" id="UP000189274"/>
    </source>
</evidence>
<name>A0A1V2LU58_PICKU</name>
<gene>
    <name evidence="1" type="ORF">BOH78_0008</name>
</gene>
<dbReference type="AlphaFoldDB" id="A0A1V2LU58"/>
<dbReference type="Proteomes" id="UP000189274">
    <property type="component" value="Unassembled WGS sequence"/>
</dbReference>
<reference evidence="2" key="1">
    <citation type="journal article" date="2017" name="Genome Announc.">
        <title>Genome sequences of Cyberlindnera fabianii 65, Pichia kudriavzevii 129, and Saccharomyces cerevisiae 131 isolated from fermented masau fruits in Zimbabwe.</title>
        <authorList>
            <person name="van Rijswijck I.M.H."/>
            <person name="Derks M.F.L."/>
            <person name="Abee T."/>
            <person name="de Ridder D."/>
            <person name="Smid E.J."/>
        </authorList>
    </citation>
    <scope>NUCLEOTIDE SEQUENCE [LARGE SCALE GENOMIC DNA]</scope>
    <source>
        <strain evidence="2">129</strain>
    </source>
</reference>
<evidence type="ECO:0000313" key="1">
    <source>
        <dbReference type="EMBL" id="ONH77709.1"/>
    </source>
</evidence>
<accession>A0A1V2LU58</accession>
<protein>
    <submittedName>
        <fullName evidence="1">Uncharacterized protein</fullName>
    </submittedName>
</protein>